<dbReference type="AlphaFoldDB" id="A0A0K1XBZ1"/>
<dbReference type="Proteomes" id="UP000063953">
    <property type="component" value="Chromosome"/>
</dbReference>
<keyword evidence="3" id="KW-1185">Reference proteome</keyword>
<dbReference type="CDD" id="cd07043">
    <property type="entry name" value="STAS_anti-anti-sigma_factors"/>
    <property type="match status" value="1"/>
</dbReference>
<organism evidence="2 3">
    <name type="scientific">Thiopseudomonas alkaliphila</name>
    <dbReference type="NCBI Taxonomy" id="1697053"/>
    <lineage>
        <taxon>Bacteria</taxon>
        <taxon>Pseudomonadati</taxon>
        <taxon>Pseudomonadota</taxon>
        <taxon>Gammaproteobacteria</taxon>
        <taxon>Pseudomonadales</taxon>
        <taxon>Pseudomonadaceae</taxon>
        <taxon>Thiopseudomonas</taxon>
    </lineage>
</organism>
<dbReference type="EMBL" id="CP012365">
    <property type="protein sequence ID" value="AKX58703.1"/>
    <property type="molecule type" value="Genomic_DNA"/>
</dbReference>
<reference evidence="2 3" key="1">
    <citation type="journal article" date="2015" name="Genome Announc.">
        <title>Genome Sequences of Oblitimonas alkaliphila gen. nov. sp. nov. (Proposed), a Novel Bacterium of the Pseudomonadaceae Family.</title>
        <authorList>
            <person name="Lauer A.C."/>
            <person name="Nicholson A.C."/>
            <person name="Humrighouse B.W."/>
            <person name="Emery B."/>
            <person name="Drobish A."/>
            <person name="Juieng P."/>
            <person name="Loparev V."/>
            <person name="McQuiston J.R."/>
        </authorList>
    </citation>
    <scope>NUCLEOTIDE SEQUENCE [LARGE SCALE GENOMIC DNA]</scope>
    <source>
        <strain evidence="2 3">E5571</strain>
    </source>
</reference>
<proteinExistence type="predicted"/>
<evidence type="ECO:0000259" key="1">
    <source>
        <dbReference type="Pfam" id="PF13466"/>
    </source>
</evidence>
<dbReference type="SUPFAM" id="SSF52091">
    <property type="entry name" value="SpoIIaa-like"/>
    <property type="match status" value="1"/>
</dbReference>
<dbReference type="STRING" id="1697053.AKN87_03320"/>
<accession>A0A0K1XBZ1</accession>
<dbReference type="Pfam" id="PF13466">
    <property type="entry name" value="STAS_2"/>
    <property type="match status" value="1"/>
</dbReference>
<sequence length="102" mass="10766">MAAAEINLQNQQLSLRGVLDYSTAPALLRQGKALIASAEGATLEINCTEVSKSSSVGLALVLAFMREGLRGNKQLSIVGLPKDMQQIAEVCQLLPLLAATTK</sequence>
<dbReference type="InterPro" id="IPR036513">
    <property type="entry name" value="STAS_dom_sf"/>
</dbReference>
<evidence type="ECO:0000313" key="3">
    <source>
        <dbReference type="Proteomes" id="UP000063953"/>
    </source>
</evidence>
<dbReference type="InterPro" id="IPR058548">
    <property type="entry name" value="MlaB-like_STAS"/>
</dbReference>
<dbReference type="RefSeq" id="WP_053099612.1">
    <property type="nucleotide sequence ID" value="NZ_CP012365.1"/>
</dbReference>
<protein>
    <recommendedName>
        <fullName evidence="1">MlaB-like STAS domain-containing protein</fullName>
    </recommendedName>
</protein>
<name>A0A0K1XBZ1_9GAMM</name>
<feature type="domain" description="MlaB-like STAS" evidence="1">
    <location>
        <begin position="13"/>
        <end position="90"/>
    </location>
</feature>
<gene>
    <name evidence="2" type="ORF">AKN88_01200</name>
</gene>
<evidence type="ECO:0000313" key="2">
    <source>
        <dbReference type="EMBL" id="AKX58703.1"/>
    </source>
</evidence>
<dbReference type="Gene3D" id="3.30.750.24">
    <property type="entry name" value="STAS domain"/>
    <property type="match status" value="1"/>
</dbReference>